<proteinExistence type="predicted"/>
<protein>
    <submittedName>
        <fullName evidence="2">Uncharacterized protein</fullName>
    </submittedName>
</protein>
<gene>
    <name evidence="2" type="ORF">Pcinc_000569</name>
</gene>
<dbReference type="Proteomes" id="UP001286313">
    <property type="component" value="Unassembled WGS sequence"/>
</dbReference>
<accession>A0AAE1GPC0</accession>
<keyword evidence="3" id="KW-1185">Reference proteome</keyword>
<comment type="caution">
    <text evidence="2">The sequence shown here is derived from an EMBL/GenBank/DDBJ whole genome shotgun (WGS) entry which is preliminary data.</text>
</comment>
<name>A0AAE1GPC0_PETCI</name>
<reference evidence="2" key="1">
    <citation type="submission" date="2023-10" db="EMBL/GenBank/DDBJ databases">
        <title>Genome assemblies of two species of porcelain crab, Petrolisthes cinctipes and Petrolisthes manimaculis (Anomura: Porcellanidae).</title>
        <authorList>
            <person name="Angst P."/>
        </authorList>
    </citation>
    <scope>NUCLEOTIDE SEQUENCE</scope>
    <source>
        <strain evidence="2">PB745_01</strain>
        <tissue evidence="2">Gill</tissue>
    </source>
</reference>
<feature type="region of interest" description="Disordered" evidence="1">
    <location>
        <begin position="68"/>
        <end position="101"/>
    </location>
</feature>
<dbReference type="AlphaFoldDB" id="A0AAE1GPC0"/>
<evidence type="ECO:0000256" key="1">
    <source>
        <dbReference type="SAM" id="MobiDB-lite"/>
    </source>
</evidence>
<evidence type="ECO:0000313" key="3">
    <source>
        <dbReference type="Proteomes" id="UP001286313"/>
    </source>
</evidence>
<feature type="compositionally biased region" description="Polar residues" evidence="1">
    <location>
        <begin position="71"/>
        <end position="83"/>
    </location>
</feature>
<dbReference type="EMBL" id="JAWQEG010000033">
    <property type="protein sequence ID" value="KAK3895646.1"/>
    <property type="molecule type" value="Genomic_DNA"/>
</dbReference>
<sequence length="101" mass="11552">MKQSLFRNLRKLQGNNIFKDIRVSNDRTKREKEHDSNSWKEVENLEVNGKGKHVVVGPPWNRRIVKLRTAGQPTTHQAPQEDQGTAHRAQQEDLGAGTQTN</sequence>
<evidence type="ECO:0000313" key="2">
    <source>
        <dbReference type="EMBL" id="KAK3895646.1"/>
    </source>
</evidence>
<organism evidence="2 3">
    <name type="scientific">Petrolisthes cinctipes</name>
    <name type="common">Flat porcelain crab</name>
    <dbReference type="NCBI Taxonomy" id="88211"/>
    <lineage>
        <taxon>Eukaryota</taxon>
        <taxon>Metazoa</taxon>
        <taxon>Ecdysozoa</taxon>
        <taxon>Arthropoda</taxon>
        <taxon>Crustacea</taxon>
        <taxon>Multicrustacea</taxon>
        <taxon>Malacostraca</taxon>
        <taxon>Eumalacostraca</taxon>
        <taxon>Eucarida</taxon>
        <taxon>Decapoda</taxon>
        <taxon>Pleocyemata</taxon>
        <taxon>Anomura</taxon>
        <taxon>Galatheoidea</taxon>
        <taxon>Porcellanidae</taxon>
        <taxon>Petrolisthes</taxon>
    </lineage>
</organism>